<keyword evidence="3" id="KW-1185">Reference proteome</keyword>
<evidence type="ECO:0000313" key="2">
    <source>
        <dbReference type="EMBL" id="EPQ07042.1"/>
    </source>
</evidence>
<reference evidence="2 3" key="1">
    <citation type="journal article" date="2013" name="Nat. Commun.">
        <title>Genome analysis reveals insights into physiology and longevity of the Brandt's bat Myotis brandtii.</title>
        <authorList>
            <person name="Seim I."/>
            <person name="Fang X."/>
            <person name="Xiong Z."/>
            <person name="Lobanov A.V."/>
            <person name="Huang Z."/>
            <person name="Ma S."/>
            <person name="Feng Y."/>
            <person name="Turanov A.A."/>
            <person name="Zhu Y."/>
            <person name="Lenz T.L."/>
            <person name="Gerashchenko M.V."/>
            <person name="Fan D."/>
            <person name="Hee Yim S."/>
            <person name="Yao X."/>
            <person name="Jordan D."/>
            <person name="Xiong Y."/>
            <person name="Ma Y."/>
            <person name="Lyapunov A.N."/>
            <person name="Chen G."/>
            <person name="Kulakova O.I."/>
            <person name="Sun Y."/>
            <person name="Lee S.G."/>
            <person name="Bronson R.T."/>
            <person name="Moskalev A.A."/>
            <person name="Sunyaev S.R."/>
            <person name="Zhang G."/>
            <person name="Krogh A."/>
            <person name="Wang J."/>
            <person name="Gladyshev V.N."/>
        </authorList>
    </citation>
    <scope>NUCLEOTIDE SEQUENCE [LARGE SCALE GENOMIC DNA]</scope>
</reference>
<evidence type="ECO:0000313" key="3">
    <source>
        <dbReference type="Proteomes" id="UP000052978"/>
    </source>
</evidence>
<dbReference type="AlphaFoldDB" id="S7PG76"/>
<accession>S7PG76</accession>
<organism evidence="2 3">
    <name type="scientific">Myotis brandtii</name>
    <name type="common">Brandt's bat</name>
    <dbReference type="NCBI Taxonomy" id="109478"/>
    <lineage>
        <taxon>Eukaryota</taxon>
        <taxon>Metazoa</taxon>
        <taxon>Chordata</taxon>
        <taxon>Craniata</taxon>
        <taxon>Vertebrata</taxon>
        <taxon>Euteleostomi</taxon>
        <taxon>Mammalia</taxon>
        <taxon>Eutheria</taxon>
        <taxon>Laurasiatheria</taxon>
        <taxon>Chiroptera</taxon>
        <taxon>Yangochiroptera</taxon>
        <taxon>Vespertilionidae</taxon>
        <taxon>Myotis</taxon>
    </lineage>
</organism>
<proteinExistence type="predicted"/>
<dbReference type="EMBL" id="KE162096">
    <property type="protein sequence ID" value="EPQ07042.1"/>
    <property type="molecule type" value="Genomic_DNA"/>
</dbReference>
<name>S7PG76_MYOBR</name>
<evidence type="ECO:0000256" key="1">
    <source>
        <dbReference type="SAM" id="MobiDB-lite"/>
    </source>
</evidence>
<dbReference type="Proteomes" id="UP000052978">
    <property type="component" value="Unassembled WGS sequence"/>
</dbReference>
<gene>
    <name evidence="2" type="ORF">D623_10006471</name>
</gene>
<sequence>MGRFHIPAESLRFIGDQASLWIHNHSLLRIRPPNVLGSHPLHPGLGGSSHSTRGRVPRFCPRGVTLQQAPFGRKESLSLGKEAPGGEVVTRAEAQPSSLQTSLPLQALCVQGPVVGPTARGQDPATDVLLRQQQQPVLLQPAQEACSTQHQAPPHAVSVGRENSHNENSNCHHQHHCLTSHRAALRTKVVTSHCQHHASSQEQVCRGAVPIHPVEIEGQKGQANDSGHPGSSKTIFICA</sequence>
<feature type="region of interest" description="Disordered" evidence="1">
    <location>
        <begin position="145"/>
        <end position="173"/>
    </location>
</feature>
<protein>
    <submittedName>
        <fullName evidence="2">Uncharacterized protein</fullName>
    </submittedName>
</protein>